<name>A0A150J835_9EURY</name>
<reference evidence="8 9" key="1">
    <citation type="journal article" date="2016" name="ISME J.">
        <title>Chasing the elusive Euryarchaeota class WSA2: genomes reveal a uniquely fastidious methyl-reducing methanogen.</title>
        <authorList>
            <person name="Nobu M.K."/>
            <person name="Narihiro T."/>
            <person name="Kuroda K."/>
            <person name="Mei R."/>
            <person name="Liu W.T."/>
        </authorList>
    </citation>
    <scope>NUCLEOTIDE SEQUENCE [LARGE SCALE GENOMIC DNA]</scope>
    <source>
        <strain evidence="8">U1lsi0528_Bin089</strain>
    </source>
</reference>
<dbReference type="NCBIfam" id="NF001490">
    <property type="entry name" value="PRK00346.1-4"/>
    <property type="match status" value="1"/>
</dbReference>
<dbReference type="EC" id="3.1.3.5" evidence="6"/>
<feature type="binding site" evidence="6">
    <location>
        <position position="96"/>
    </location>
    <ligand>
        <name>a divalent metal cation</name>
        <dbReference type="ChEBI" id="CHEBI:60240"/>
    </ligand>
</feature>
<evidence type="ECO:0000313" key="9">
    <source>
        <dbReference type="Proteomes" id="UP000075578"/>
    </source>
</evidence>
<evidence type="ECO:0000313" key="8">
    <source>
        <dbReference type="EMBL" id="KYC53295.1"/>
    </source>
</evidence>
<feature type="binding site" evidence="6">
    <location>
        <position position="9"/>
    </location>
    <ligand>
        <name>a divalent metal cation</name>
        <dbReference type="ChEBI" id="CHEBI:60240"/>
    </ligand>
</feature>
<evidence type="ECO:0000256" key="3">
    <source>
        <dbReference type="ARBA" id="ARBA00022723"/>
    </source>
</evidence>
<keyword evidence="2 6" id="KW-0963">Cytoplasm</keyword>
<dbReference type="Pfam" id="PF01975">
    <property type="entry name" value="SurE"/>
    <property type="match status" value="1"/>
</dbReference>
<dbReference type="SUPFAM" id="SSF64167">
    <property type="entry name" value="SurE-like"/>
    <property type="match status" value="1"/>
</dbReference>
<dbReference type="GO" id="GO:0008253">
    <property type="term" value="F:5'-nucleotidase activity"/>
    <property type="evidence" value="ECO:0007669"/>
    <property type="project" value="UniProtKB-UniRule"/>
</dbReference>
<dbReference type="InterPro" id="IPR030048">
    <property type="entry name" value="SurE"/>
</dbReference>
<keyword evidence="5 6" id="KW-0378">Hydrolase</keyword>
<proteinExistence type="inferred from homology"/>
<comment type="caution">
    <text evidence="8">The sequence shown here is derived from an EMBL/GenBank/DDBJ whole genome shotgun (WGS) entry which is preliminary data.</text>
</comment>
<dbReference type="PATRIC" id="fig|1705564.3.peg.452"/>
<dbReference type="GO" id="GO:0005737">
    <property type="term" value="C:cytoplasm"/>
    <property type="evidence" value="ECO:0007669"/>
    <property type="project" value="UniProtKB-SubCell"/>
</dbReference>
<comment type="subcellular location">
    <subcellularLocation>
        <location evidence="6">Cytoplasm</location>
    </subcellularLocation>
</comment>
<dbReference type="GO" id="GO:0000166">
    <property type="term" value="F:nucleotide binding"/>
    <property type="evidence" value="ECO:0007669"/>
    <property type="project" value="UniProtKB-KW"/>
</dbReference>
<feature type="binding site" evidence="6">
    <location>
        <position position="8"/>
    </location>
    <ligand>
        <name>a divalent metal cation</name>
        <dbReference type="ChEBI" id="CHEBI:60240"/>
    </ligand>
</feature>
<evidence type="ECO:0000256" key="1">
    <source>
        <dbReference type="ARBA" id="ARBA00011062"/>
    </source>
</evidence>
<dbReference type="InterPro" id="IPR002828">
    <property type="entry name" value="SurE-like_Pase/nucleotidase"/>
</dbReference>
<feature type="domain" description="Survival protein SurE-like phosphatase/nucleotidase" evidence="7">
    <location>
        <begin position="3"/>
        <end position="187"/>
    </location>
</feature>
<dbReference type="EMBL" id="LNGD01000015">
    <property type="protein sequence ID" value="KYC53295.1"/>
    <property type="molecule type" value="Genomic_DNA"/>
</dbReference>
<keyword evidence="4 6" id="KW-0547">Nucleotide-binding</keyword>
<dbReference type="GO" id="GO:0046872">
    <property type="term" value="F:metal ion binding"/>
    <property type="evidence" value="ECO:0007669"/>
    <property type="project" value="UniProtKB-UniRule"/>
</dbReference>
<comment type="function">
    <text evidence="6">Nucleotidase that shows phosphatase activity on nucleoside 5'-monophosphates.</text>
</comment>
<gene>
    <name evidence="8" type="primary">surE1</name>
    <name evidence="6" type="synonym">surE</name>
    <name evidence="8" type="ORF">AMQ74_00448</name>
</gene>
<dbReference type="AlphaFoldDB" id="A0A150J835"/>
<organism evidence="8 9">
    <name type="scientific">Candidatus Methanofastidiosum methylothiophilum</name>
    <dbReference type="NCBI Taxonomy" id="1705564"/>
    <lineage>
        <taxon>Archaea</taxon>
        <taxon>Methanobacteriati</taxon>
        <taxon>Methanobacteriota</taxon>
        <taxon>Stenosarchaea group</taxon>
        <taxon>Candidatus Methanofastidiosia</taxon>
        <taxon>Candidatus Methanofastidiosales</taxon>
        <taxon>Candidatus Methanofastidiosaceae</taxon>
        <taxon>Candidatus Methanofastidiosum</taxon>
    </lineage>
</organism>
<dbReference type="GO" id="GO:0004309">
    <property type="term" value="F:exopolyphosphatase activity"/>
    <property type="evidence" value="ECO:0007669"/>
    <property type="project" value="TreeGrafter"/>
</dbReference>
<dbReference type="Proteomes" id="UP000075578">
    <property type="component" value="Unassembled WGS sequence"/>
</dbReference>
<dbReference type="GO" id="GO:0008254">
    <property type="term" value="F:3'-nucleotidase activity"/>
    <property type="evidence" value="ECO:0007669"/>
    <property type="project" value="TreeGrafter"/>
</dbReference>
<dbReference type="Gene3D" id="3.40.1210.10">
    <property type="entry name" value="Survival protein SurE-like phosphatase/nucleotidase"/>
    <property type="match status" value="1"/>
</dbReference>
<accession>A0A150J835</accession>
<evidence type="ECO:0000256" key="6">
    <source>
        <dbReference type="HAMAP-Rule" id="MF_00060"/>
    </source>
</evidence>
<dbReference type="PANTHER" id="PTHR30457:SF12">
    <property type="entry name" value="5'_3'-NUCLEOTIDASE SURE"/>
    <property type="match status" value="1"/>
</dbReference>
<comment type="catalytic activity">
    <reaction evidence="6">
        <text>a ribonucleoside 5'-phosphate + H2O = a ribonucleoside + phosphate</text>
        <dbReference type="Rhea" id="RHEA:12484"/>
        <dbReference type="ChEBI" id="CHEBI:15377"/>
        <dbReference type="ChEBI" id="CHEBI:18254"/>
        <dbReference type="ChEBI" id="CHEBI:43474"/>
        <dbReference type="ChEBI" id="CHEBI:58043"/>
        <dbReference type="EC" id="3.1.3.5"/>
    </reaction>
</comment>
<evidence type="ECO:0000256" key="4">
    <source>
        <dbReference type="ARBA" id="ARBA00022741"/>
    </source>
</evidence>
<evidence type="ECO:0000256" key="2">
    <source>
        <dbReference type="ARBA" id="ARBA00022490"/>
    </source>
</evidence>
<comment type="similarity">
    <text evidence="1 6">Belongs to the SurE nucleotidase family.</text>
</comment>
<feature type="binding site" evidence="6">
    <location>
        <position position="39"/>
    </location>
    <ligand>
        <name>a divalent metal cation</name>
        <dbReference type="ChEBI" id="CHEBI:60240"/>
    </ligand>
</feature>
<protein>
    <recommendedName>
        <fullName evidence="6">5'-nucleotidase SurE</fullName>
        <ecNumber evidence="6">3.1.3.5</ecNumber>
    </recommendedName>
    <alternativeName>
        <fullName evidence="6">Nucleoside 5'-monophosphate phosphohydrolase</fullName>
    </alternativeName>
</protein>
<sequence>MKILVTNDDGYGREGIKKLTEVAESLGEVIVIAPKENCSGIGHSYSIFKKIGVEEIYLEDKKRKDYIVSGTPVDCVALAIRHFMKEKIDLILSGINHGENISYDIYYSGTVAAAREGIINGIPSISVSSTDYFNPMFDTATRFLEILFDSWNFNNFPTDTLLNINVPSVPFEELNGVEITRLGRRVYYEEPFETDNKDGKMYFKVFGKAPSGYVEEGTDYSAIKQNKVSLTPIHLDATNHNEMNSWKEIVNLKKIIDIFNQ</sequence>
<dbReference type="PANTHER" id="PTHR30457">
    <property type="entry name" value="5'-NUCLEOTIDASE SURE"/>
    <property type="match status" value="1"/>
</dbReference>
<dbReference type="InterPro" id="IPR036523">
    <property type="entry name" value="SurE-like_sf"/>
</dbReference>
<dbReference type="NCBIfam" id="TIGR00087">
    <property type="entry name" value="surE"/>
    <property type="match status" value="1"/>
</dbReference>
<dbReference type="HAMAP" id="MF_00060">
    <property type="entry name" value="SurE"/>
    <property type="match status" value="1"/>
</dbReference>
<evidence type="ECO:0000256" key="5">
    <source>
        <dbReference type="ARBA" id="ARBA00022801"/>
    </source>
</evidence>
<evidence type="ECO:0000259" key="7">
    <source>
        <dbReference type="Pfam" id="PF01975"/>
    </source>
</evidence>
<keyword evidence="3 6" id="KW-0479">Metal-binding</keyword>
<comment type="cofactor">
    <cofactor evidence="6">
        <name>a divalent metal cation</name>
        <dbReference type="ChEBI" id="CHEBI:60240"/>
    </cofactor>
    <text evidence="6">Binds 1 divalent metal cation per subunit.</text>
</comment>